<dbReference type="EMBL" id="LAZR01000201">
    <property type="protein sequence ID" value="KKN82384.1"/>
    <property type="molecule type" value="Genomic_DNA"/>
</dbReference>
<evidence type="ECO:0008006" key="2">
    <source>
        <dbReference type="Google" id="ProtNLM"/>
    </source>
</evidence>
<reference evidence="1" key="1">
    <citation type="journal article" date="2015" name="Nature">
        <title>Complex archaea that bridge the gap between prokaryotes and eukaryotes.</title>
        <authorList>
            <person name="Spang A."/>
            <person name="Saw J.H."/>
            <person name="Jorgensen S.L."/>
            <person name="Zaremba-Niedzwiedzka K."/>
            <person name="Martijn J."/>
            <person name="Lind A.E."/>
            <person name="van Eijk R."/>
            <person name="Schleper C."/>
            <person name="Guy L."/>
            <person name="Ettema T.J."/>
        </authorList>
    </citation>
    <scope>NUCLEOTIDE SEQUENCE</scope>
</reference>
<evidence type="ECO:0000313" key="1">
    <source>
        <dbReference type="EMBL" id="KKN82384.1"/>
    </source>
</evidence>
<name>A0A0F9TST5_9ZZZZ</name>
<dbReference type="AlphaFoldDB" id="A0A0F9TST5"/>
<gene>
    <name evidence="1" type="ORF">LCGC14_0309330</name>
</gene>
<organism evidence="1">
    <name type="scientific">marine sediment metagenome</name>
    <dbReference type="NCBI Taxonomy" id="412755"/>
    <lineage>
        <taxon>unclassified sequences</taxon>
        <taxon>metagenomes</taxon>
        <taxon>ecological metagenomes</taxon>
    </lineage>
</organism>
<comment type="caution">
    <text evidence="1">The sequence shown here is derived from an EMBL/GenBank/DDBJ whole genome shotgun (WGS) entry which is preliminary data.</text>
</comment>
<accession>A0A0F9TST5</accession>
<sequence>MDRFVTGAILVGAAILFVLLVQHLRRASVQRITQRTRYLDACRALLDAPRMGRGNSGFARLGGHHQGVEADIQVLPDTLTFRKLPALWVLVTLPGTLPVSATINLMIRPTGIEPFSRFQSLTHQLERPDDFPDDCAIRTDSRAHMPPEELVRAHLHIFDDQKVKELVISPKGVRIVFLAEEAQRSRYLIYRDAEMGVTPLAPDLLKPKLDQLIALRADVLNVETAEVQGLRA</sequence>
<proteinExistence type="predicted"/>
<protein>
    <recommendedName>
        <fullName evidence="2">DUF3137 domain-containing protein</fullName>
    </recommendedName>
</protein>